<feature type="transmembrane region" description="Helical" evidence="1">
    <location>
        <begin position="221"/>
        <end position="241"/>
    </location>
</feature>
<feature type="transmembrane region" description="Helical" evidence="1">
    <location>
        <begin position="128"/>
        <end position="151"/>
    </location>
</feature>
<keyword evidence="4" id="KW-1185">Reference proteome</keyword>
<feature type="transmembrane region" description="Helical" evidence="1">
    <location>
        <begin position="60"/>
        <end position="83"/>
    </location>
</feature>
<keyword evidence="1" id="KW-0472">Membrane</keyword>
<evidence type="ECO:0000259" key="2">
    <source>
        <dbReference type="Pfam" id="PF02517"/>
    </source>
</evidence>
<organism evidence="3 4">
    <name type="scientific">Acetanaerobacterium elongatum</name>
    <dbReference type="NCBI Taxonomy" id="258515"/>
    <lineage>
        <taxon>Bacteria</taxon>
        <taxon>Bacillati</taxon>
        <taxon>Bacillota</taxon>
        <taxon>Clostridia</taxon>
        <taxon>Eubacteriales</taxon>
        <taxon>Oscillospiraceae</taxon>
        <taxon>Acetanaerobacterium</taxon>
    </lineage>
</organism>
<reference evidence="3 4" key="1">
    <citation type="submission" date="2016-10" db="EMBL/GenBank/DDBJ databases">
        <authorList>
            <person name="de Groot N.N."/>
        </authorList>
    </citation>
    <scope>NUCLEOTIDE SEQUENCE [LARGE SCALE GENOMIC DNA]</scope>
    <source>
        <strain evidence="3 4">CGMCC 1.5012</strain>
    </source>
</reference>
<dbReference type="Pfam" id="PF02517">
    <property type="entry name" value="Rce1-like"/>
    <property type="match status" value="1"/>
</dbReference>
<keyword evidence="1" id="KW-0812">Transmembrane</keyword>
<name>A0A1H0G507_9FIRM</name>
<evidence type="ECO:0000256" key="1">
    <source>
        <dbReference type="SAM" id="Phobius"/>
    </source>
</evidence>
<proteinExistence type="predicted"/>
<evidence type="ECO:0000313" key="4">
    <source>
        <dbReference type="Proteomes" id="UP000199182"/>
    </source>
</evidence>
<dbReference type="GO" id="GO:0080120">
    <property type="term" value="P:CAAX-box protein maturation"/>
    <property type="evidence" value="ECO:0007669"/>
    <property type="project" value="UniProtKB-ARBA"/>
</dbReference>
<feature type="transmembrane region" description="Helical" evidence="1">
    <location>
        <begin position="20"/>
        <end position="44"/>
    </location>
</feature>
<dbReference type="STRING" id="258515.SAMN05192585_14719"/>
<sequence>MREYLNKKSVLEILFVLPFAILPALLGYYGGLLGLVFLVIILLFSKKLEASVEIYSDKKLLLNFIIVYSILLMNVFFTVFGLYKHLGFNSEPIKSIIIAVCLLLSLVLLKVSGVSIKAFKWNINRNQIIGVLAIGLLFASITVIFDGFRFINGFKGDIVQYGLYLLRTIVLVAFFEEFLCRGILVSGLKGYQIAEWKINIIQALLFAVLHCVRYLDKGIGVALLITSYQAVIGYFFGKLYLKTKTLTPGILLHLLWDIV</sequence>
<accession>A0A1H0G507</accession>
<dbReference type="RefSeq" id="WP_162840447.1">
    <property type="nucleotide sequence ID" value="NZ_FNID01000047.1"/>
</dbReference>
<dbReference type="GO" id="GO:0004175">
    <property type="term" value="F:endopeptidase activity"/>
    <property type="evidence" value="ECO:0007669"/>
    <property type="project" value="UniProtKB-ARBA"/>
</dbReference>
<keyword evidence="1" id="KW-1133">Transmembrane helix</keyword>
<gene>
    <name evidence="3" type="ORF">SAMN05192585_14719</name>
</gene>
<evidence type="ECO:0000313" key="3">
    <source>
        <dbReference type="EMBL" id="SDO01930.1"/>
    </source>
</evidence>
<feature type="domain" description="CAAX prenyl protease 2/Lysostaphin resistance protein A-like" evidence="2">
    <location>
        <begin position="163"/>
        <end position="259"/>
    </location>
</feature>
<dbReference type="AlphaFoldDB" id="A0A1H0G507"/>
<feature type="transmembrane region" description="Helical" evidence="1">
    <location>
        <begin position="163"/>
        <end position="184"/>
    </location>
</feature>
<dbReference type="EMBL" id="FNID01000047">
    <property type="protein sequence ID" value="SDO01930.1"/>
    <property type="molecule type" value="Genomic_DNA"/>
</dbReference>
<dbReference type="Proteomes" id="UP000199182">
    <property type="component" value="Unassembled WGS sequence"/>
</dbReference>
<dbReference type="InterPro" id="IPR003675">
    <property type="entry name" value="Rce1/LyrA-like_dom"/>
</dbReference>
<feature type="transmembrane region" description="Helical" evidence="1">
    <location>
        <begin position="95"/>
        <end position="116"/>
    </location>
</feature>
<protein>
    <recommendedName>
        <fullName evidence="2">CAAX prenyl protease 2/Lysostaphin resistance protein A-like domain-containing protein</fullName>
    </recommendedName>
</protein>